<sequence>METEYKQLVASLSSLEKNTDLYSNSIKLVKCRDLYRSILKTFPWLEGFWVRWAHTEFALNDSSAAIFVFNSAINTPSLENSLVVWVEYLKFLVRIECTCRPVTERILSYFREAEKRIGDHFLAHEYWDMYLEICDSKMKLLLHIVNNCTLHQCTKYYEQLRNDISKCNYDQLLSFCDDAMHAGNTEYKRIFDDFVDSRVADSLELDKFREVVCTKLRLQYQLHIRRVDAVKGFEMSIKRPFFHPKIPKKTESLVWNNYLNSVDDNHAYAKIKLFKRALIPFAFDESMWLKYIRYLVSVNNDGIEQAYIAGKHLKVVNDHHELWQLRNDPIKMSDCDKRSEVILQNSKDDSDHSIEKVQRLSYLRLHDPRSYLKEFSDLSFEEFKTYYENNKPN</sequence>
<dbReference type="GO" id="GO:0000243">
    <property type="term" value="C:commitment complex"/>
    <property type="evidence" value="ECO:0007669"/>
    <property type="project" value="TreeGrafter"/>
</dbReference>
<keyword evidence="8" id="KW-1185">Reference proteome</keyword>
<evidence type="ECO:0000256" key="4">
    <source>
        <dbReference type="ARBA" id="ARBA00023187"/>
    </source>
</evidence>
<dbReference type="PANTHER" id="PTHR17204:SF5">
    <property type="entry name" value="PRE-MRNA-PROCESSING FACTOR 39"/>
    <property type="match status" value="1"/>
</dbReference>
<dbReference type="InterPro" id="IPR003107">
    <property type="entry name" value="HAT"/>
</dbReference>
<evidence type="ECO:0000256" key="2">
    <source>
        <dbReference type="ARBA" id="ARBA00022664"/>
    </source>
</evidence>
<dbReference type="Proteomes" id="UP001362899">
    <property type="component" value="Unassembled WGS sequence"/>
</dbReference>
<proteinExistence type="inferred from homology"/>
<accession>A0AAV5RM76</accession>
<dbReference type="GO" id="GO:0071004">
    <property type="term" value="C:U2-type prespliceosome"/>
    <property type="evidence" value="ECO:0007669"/>
    <property type="project" value="TreeGrafter"/>
</dbReference>
<evidence type="ECO:0000256" key="5">
    <source>
        <dbReference type="ARBA" id="ARBA00023242"/>
    </source>
</evidence>
<dbReference type="InterPro" id="IPR059164">
    <property type="entry name" value="HAT_PRP39_C"/>
</dbReference>
<dbReference type="SUPFAM" id="SSF48452">
    <property type="entry name" value="TPR-like"/>
    <property type="match status" value="1"/>
</dbReference>
<organism evidence="7 8">
    <name type="scientific">Starmerella bacillaris</name>
    <name type="common">Yeast</name>
    <name type="synonym">Candida zemplinina</name>
    <dbReference type="NCBI Taxonomy" id="1247836"/>
    <lineage>
        <taxon>Eukaryota</taxon>
        <taxon>Fungi</taxon>
        <taxon>Dikarya</taxon>
        <taxon>Ascomycota</taxon>
        <taxon>Saccharomycotina</taxon>
        <taxon>Dipodascomycetes</taxon>
        <taxon>Dipodascales</taxon>
        <taxon>Trichomonascaceae</taxon>
        <taxon>Starmerella</taxon>
    </lineage>
</organism>
<dbReference type="SMART" id="SM00386">
    <property type="entry name" value="HAT"/>
    <property type="match status" value="3"/>
</dbReference>
<evidence type="ECO:0000313" key="7">
    <source>
        <dbReference type="EMBL" id="GMM51853.1"/>
    </source>
</evidence>
<dbReference type="PANTHER" id="PTHR17204">
    <property type="entry name" value="PRE-MRNA PROCESSING PROTEIN PRP39-RELATED"/>
    <property type="match status" value="1"/>
</dbReference>
<gene>
    <name evidence="7" type="ORF">DASB73_028160</name>
</gene>
<name>A0AAV5RM76_STABA</name>
<dbReference type="GO" id="GO:0030627">
    <property type="term" value="F:pre-mRNA 5'-splice site binding"/>
    <property type="evidence" value="ECO:0007669"/>
    <property type="project" value="TreeGrafter"/>
</dbReference>
<evidence type="ECO:0000256" key="6">
    <source>
        <dbReference type="ARBA" id="ARBA00038019"/>
    </source>
</evidence>
<protein>
    <submittedName>
        <fullName evidence="7">Prp39 protein</fullName>
    </submittedName>
</protein>
<keyword evidence="2" id="KW-0507">mRNA processing</keyword>
<comment type="similarity">
    <text evidence="6">Belongs to the PRP39 family.</text>
</comment>
<dbReference type="Gene3D" id="1.25.40.10">
    <property type="entry name" value="Tetratricopeptide repeat domain"/>
    <property type="match status" value="1"/>
</dbReference>
<evidence type="ECO:0000256" key="1">
    <source>
        <dbReference type="ARBA" id="ARBA00004123"/>
    </source>
</evidence>
<dbReference type="GO" id="GO:0005685">
    <property type="term" value="C:U1 snRNP"/>
    <property type="evidence" value="ECO:0007669"/>
    <property type="project" value="TreeGrafter"/>
</dbReference>
<keyword evidence="4" id="KW-0508">mRNA splicing</keyword>
<evidence type="ECO:0000313" key="8">
    <source>
        <dbReference type="Proteomes" id="UP001362899"/>
    </source>
</evidence>
<dbReference type="AlphaFoldDB" id="A0AAV5RM76"/>
<comment type="subcellular location">
    <subcellularLocation>
        <location evidence="1">Nucleus</location>
    </subcellularLocation>
</comment>
<comment type="caution">
    <text evidence="7">The sequence shown here is derived from an EMBL/GenBank/DDBJ whole genome shotgun (WGS) entry which is preliminary data.</text>
</comment>
<dbReference type="Pfam" id="PF23240">
    <property type="entry name" value="HAT_PRP39_N"/>
    <property type="match status" value="1"/>
</dbReference>
<dbReference type="EMBL" id="BTGC01000008">
    <property type="protein sequence ID" value="GMM51853.1"/>
    <property type="molecule type" value="Genomic_DNA"/>
</dbReference>
<evidence type="ECO:0000256" key="3">
    <source>
        <dbReference type="ARBA" id="ARBA00022737"/>
    </source>
</evidence>
<reference evidence="7 8" key="1">
    <citation type="journal article" date="2023" name="Elife">
        <title>Identification of key yeast species and microbe-microbe interactions impacting larval growth of Drosophila in the wild.</title>
        <authorList>
            <person name="Mure A."/>
            <person name="Sugiura Y."/>
            <person name="Maeda R."/>
            <person name="Honda K."/>
            <person name="Sakurai N."/>
            <person name="Takahashi Y."/>
            <person name="Watada M."/>
            <person name="Katoh T."/>
            <person name="Gotoh A."/>
            <person name="Gotoh Y."/>
            <person name="Taniguchi I."/>
            <person name="Nakamura K."/>
            <person name="Hayashi T."/>
            <person name="Katayama T."/>
            <person name="Uemura T."/>
            <person name="Hattori Y."/>
        </authorList>
    </citation>
    <scope>NUCLEOTIDE SEQUENCE [LARGE SCALE GENOMIC DNA]</scope>
    <source>
        <strain evidence="7 8">SB-73</strain>
    </source>
</reference>
<dbReference type="Pfam" id="PF23241">
    <property type="entry name" value="HAT_PRP39_C"/>
    <property type="match status" value="1"/>
</dbReference>
<keyword evidence="3" id="KW-0677">Repeat</keyword>
<dbReference type="InterPro" id="IPR011990">
    <property type="entry name" value="TPR-like_helical_dom_sf"/>
</dbReference>
<keyword evidence="5" id="KW-0539">Nucleus</keyword>
<dbReference type="GO" id="GO:0000395">
    <property type="term" value="P:mRNA 5'-splice site recognition"/>
    <property type="evidence" value="ECO:0007669"/>
    <property type="project" value="TreeGrafter"/>
</dbReference>